<feature type="transmembrane region" description="Helical" evidence="1">
    <location>
        <begin position="893"/>
        <end position="911"/>
    </location>
</feature>
<organism evidence="2 3">
    <name type="scientific">Thermophagus xiamenensis</name>
    <dbReference type="NCBI Taxonomy" id="385682"/>
    <lineage>
        <taxon>Bacteria</taxon>
        <taxon>Pseudomonadati</taxon>
        <taxon>Bacteroidota</taxon>
        <taxon>Bacteroidia</taxon>
        <taxon>Marinilabiliales</taxon>
        <taxon>Marinilabiliaceae</taxon>
        <taxon>Thermophagus</taxon>
    </lineage>
</organism>
<gene>
    <name evidence="2" type="ORF">SAMN05444380_12510</name>
</gene>
<keyword evidence="1" id="KW-0812">Transmembrane</keyword>
<keyword evidence="1" id="KW-0472">Membrane</keyword>
<dbReference type="Proteomes" id="UP000181976">
    <property type="component" value="Unassembled WGS sequence"/>
</dbReference>
<dbReference type="EMBL" id="FONA01000025">
    <property type="protein sequence ID" value="SFE97382.1"/>
    <property type="molecule type" value="Genomic_DNA"/>
</dbReference>
<dbReference type="Gene3D" id="3.30.70.1320">
    <property type="entry name" value="Multidrug efflux transporter AcrB pore domain like"/>
    <property type="match status" value="1"/>
</dbReference>
<feature type="transmembrane region" description="Helical" evidence="1">
    <location>
        <begin position="426"/>
        <end position="446"/>
    </location>
</feature>
<feature type="transmembrane region" description="Helical" evidence="1">
    <location>
        <begin position="968"/>
        <end position="984"/>
    </location>
</feature>
<feature type="transmembrane region" description="Helical" evidence="1">
    <location>
        <begin position="381"/>
        <end position="406"/>
    </location>
</feature>
<reference evidence="2 3" key="1">
    <citation type="submission" date="2016-10" db="EMBL/GenBank/DDBJ databases">
        <authorList>
            <person name="de Groot N.N."/>
        </authorList>
    </citation>
    <scope>NUCLEOTIDE SEQUENCE [LARGE SCALE GENOMIC DNA]</scope>
    <source>
        <strain evidence="2 3">DSM 19012</strain>
    </source>
</reference>
<feature type="transmembrane region" description="Helical" evidence="1">
    <location>
        <begin position="12"/>
        <end position="31"/>
    </location>
</feature>
<dbReference type="AlphaFoldDB" id="A0A1I2EWA7"/>
<name>A0A1I2EWA7_9BACT</name>
<dbReference type="Gene3D" id="3.30.70.1440">
    <property type="entry name" value="Multidrug efflux transporter AcrB pore domain"/>
    <property type="match status" value="1"/>
</dbReference>
<feature type="transmembrane region" description="Helical" evidence="1">
    <location>
        <begin position="329"/>
        <end position="349"/>
    </location>
</feature>
<dbReference type="OrthoDB" id="9758940at2"/>
<dbReference type="eggNOG" id="COG0841">
    <property type="taxonomic scope" value="Bacteria"/>
</dbReference>
<evidence type="ECO:0000313" key="3">
    <source>
        <dbReference type="Proteomes" id="UP000181976"/>
    </source>
</evidence>
<dbReference type="SUPFAM" id="SSF82693">
    <property type="entry name" value="Multidrug efflux transporter AcrB pore domain, PN1, PN2, PC1 and PC2 subdomains"/>
    <property type="match status" value="1"/>
</dbReference>
<dbReference type="SUPFAM" id="SSF82714">
    <property type="entry name" value="Multidrug efflux transporter AcrB TolC docking domain, DN and DC subdomains"/>
    <property type="match status" value="2"/>
</dbReference>
<dbReference type="Gene3D" id="1.20.1640.10">
    <property type="entry name" value="Multidrug efflux transporter AcrB transmembrane domain"/>
    <property type="match status" value="2"/>
</dbReference>
<feature type="transmembrane region" description="Helical" evidence="1">
    <location>
        <begin position="867"/>
        <end position="886"/>
    </location>
</feature>
<feature type="transmembrane region" description="Helical" evidence="1">
    <location>
        <begin position="996"/>
        <end position="1022"/>
    </location>
</feature>
<dbReference type="GO" id="GO:0005886">
    <property type="term" value="C:plasma membrane"/>
    <property type="evidence" value="ECO:0007669"/>
    <property type="project" value="TreeGrafter"/>
</dbReference>
<dbReference type="PANTHER" id="PTHR32063">
    <property type="match status" value="1"/>
</dbReference>
<evidence type="ECO:0000313" key="2">
    <source>
        <dbReference type="EMBL" id="SFE97382.1"/>
    </source>
</evidence>
<feature type="transmembrane region" description="Helical" evidence="1">
    <location>
        <begin position="917"/>
        <end position="940"/>
    </location>
</feature>
<keyword evidence="1" id="KW-1133">Transmembrane helix</keyword>
<protein>
    <submittedName>
        <fullName evidence="2">Multidrug efflux pump subunit AcrB</fullName>
    </submittedName>
</protein>
<keyword evidence="3" id="KW-1185">Reference proteome</keyword>
<dbReference type="Gene3D" id="3.30.2090.10">
    <property type="entry name" value="Multidrug efflux transporter AcrB TolC docking domain, DN and DC subdomains"/>
    <property type="match status" value="2"/>
</dbReference>
<feature type="transmembrane region" description="Helical" evidence="1">
    <location>
        <begin position="458"/>
        <end position="480"/>
    </location>
</feature>
<dbReference type="GO" id="GO:0042910">
    <property type="term" value="F:xenobiotic transmembrane transporter activity"/>
    <property type="evidence" value="ECO:0007669"/>
    <property type="project" value="TreeGrafter"/>
</dbReference>
<dbReference type="SUPFAM" id="SSF82866">
    <property type="entry name" value="Multidrug efflux transporter AcrB transmembrane domain"/>
    <property type="match status" value="2"/>
</dbReference>
<accession>A0A1I2EWA7</accession>
<sequence length="1056" mass="118693">MRKLIETFVRYPFYANLFILVIIVSGIYGFLQLNKSFFPEVETRNIYVTVSYPGASPKEMEEGITLRIEQAIRGLAGIKEITSTSRENFCQVSIETTGEFDIDEVLQEVKNAVDGISSLPVDAERPIVFKRRSSTPAIRLGLYGSADLMRLKTLAQRIEDDFLQSGLMSQISIGGYPSVEIAVEVNEEMLLRYGLTHADISEAIARNNRDISGGELRSDEQYLIIRARSRTVDPDEIAEYVVTADANGQLIRIRDLGNVYLQFSETPSGAWLNGKRALFLTIDKLITEDLEAISNYVNEYVEEFNRSHDDAELIVTFDFLDLLNSRLHLLYKNGGMGLVLVIIILAFFLSFRLSMWVAWGIPSSFLAMFVVAGMYGVTINMISLFGMILVVGILVDDGIVIAENIYSHFERGKSPKQAAVDGTLEVLPAVLTSVTTTILAFLPLMLIQGNLERMREMAFVVVASLAFSLVEASLVLPAHIGTPHILQRRKEALNFGNRFRDRLESIIVWMRNRLYGRLLRFILRHRHISLAVPVALILITAGLFGGGFIASTFFPNIPPDSFNVNVAFTPGEGERQTYEYLLKFEQAVWEVNEALKEEYNDTSNFVNYTYLVMGSAFDGEESGPHAGHIAVNLRNLEGSEVSAFDIATRVREHIGKVPAADKFSVAGRNRWGEPISISLMGDNLEELDQARNFLLDKLEDIPEITDVIDNEAPGAQEVRIKLKPKAYFLGLDMFAIMSQIRNAFFGAQAQRLQQGKDEVRVWVRYPPDDRRQLGQLENMKIKTAQGEYPLSELVTYTLERGPVAIRHFNGKREMRIDADLVDPYEPVPPILEKISNEIMPVMQAQYPGVSYYYQGQQKYAAESQNEIMKYFIPAFGLIIVLIMFHFRSFGQGLIIISMVPLGWLGAVWGHAVHGIPLSILSVWGMVALSGVIVNDAVVFLQKYNLLLEEGYTVKDAVFEAGLSRFRPIVLTTLTTTLGLFPIIFETSRQAQFLIPMAMALAYGILFGTAFILLFFPSIILALNDLRVILKWIFTGRRPSPEEVEVVNIHKQQSFES</sequence>
<dbReference type="PANTHER" id="PTHR32063:SF33">
    <property type="entry name" value="RND SUPERFAMILY EFFLUX PUMP PERMEASE COMPONENT"/>
    <property type="match status" value="1"/>
</dbReference>
<dbReference type="STRING" id="385682.SAMN05444380_12510"/>
<dbReference type="InterPro" id="IPR027463">
    <property type="entry name" value="AcrB_DN_DC_subdom"/>
</dbReference>
<feature type="transmembrane region" description="Helical" evidence="1">
    <location>
        <begin position="530"/>
        <end position="554"/>
    </location>
</feature>
<dbReference type="PRINTS" id="PR00702">
    <property type="entry name" value="ACRIFLAVINRP"/>
</dbReference>
<dbReference type="Pfam" id="PF00873">
    <property type="entry name" value="ACR_tran"/>
    <property type="match status" value="1"/>
</dbReference>
<dbReference type="InParanoid" id="A0A1I2EWA7"/>
<dbReference type="RefSeq" id="WP_010528413.1">
    <property type="nucleotide sequence ID" value="NZ_AFSL01000084.1"/>
</dbReference>
<proteinExistence type="predicted"/>
<evidence type="ECO:0000256" key="1">
    <source>
        <dbReference type="SAM" id="Phobius"/>
    </source>
</evidence>
<dbReference type="Gene3D" id="3.30.70.1430">
    <property type="entry name" value="Multidrug efflux transporter AcrB pore domain"/>
    <property type="match status" value="2"/>
</dbReference>
<dbReference type="InterPro" id="IPR001036">
    <property type="entry name" value="Acrflvin-R"/>
</dbReference>
<feature type="transmembrane region" description="Helical" evidence="1">
    <location>
        <begin position="356"/>
        <end position="375"/>
    </location>
</feature>